<dbReference type="InterPro" id="IPR003439">
    <property type="entry name" value="ABC_transporter-like_ATP-bd"/>
</dbReference>
<dbReference type="GO" id="GO:0005524">
    <property type="term" value="F:ATP binding"/>
    <property type="evidence" value="ECO:0007669"/>
    <property type="project" value="UniProtKB-KW"/>
</dbReference>
<name>A0A0B3VSR7_9FIRM</name>
<evidence type="ECO:0000256" key="3">
    <source>
        <dbReference type="ARBA" id="ARBA00022741"/>
    </source>
</evidence>
<evidence type="ECO:0000256" key="4">
    <source>
        <dbReference type="ARBA" id="ARBA00022840"/>
    </source>
</evidence>
<organism evidence="6 7">
    <name type="scientific">Terrisporobacter othiniensis</name>
    <dbReference type="NCBI Taxonomy" id="1577792"/>
    <lineage>
        <taxon>Bacteria</taxon>
        <taxon>Bacillati</taxon>
        <taxon>Bacillota</taxon>
        <taxon>Clostridia</taxon>
        <taxon>Peptostreptococcales</taxon>
        <taxon>Peptostreptococcaceae</taxon>
        <taxon>Terrisporobacter</taxon>
    </lineage>
</organism>
<dbReference type="AlphaFoldDB" id="A0A0B3VSR7"/>
<dbReference type="FunFam" id="3.40.50.300:FF:000134">
    <property type="entry name" value="Iron-enterobactin ABC transporter ATP-binding protein"/>
    <property type="match status" value="1"/>
</dbReference>
<dbReference type="SUPFAM" id="SSF52540">
    <property type="entry name" value="P-loop containing nucleoside triphosphate hydrolases"/>
    <property type="match status" value="1"/>
</dbReference>
<keyword evidence="2" id="KW-0813">Transport</keyword>
<feature type="domain" description="ABC transporter" evidence="5">
    <location>
        <begin position="3"/>
        <end position="236"/>
    </location>
</feature>
<dbReference type="EMBL" id="JWHR01000135">
    <property type="protein sequence ID" value="KHS55868.1"/>
    <property type="molecule type" value="Genomic_DNA"/>
</dbReference>
<keyword evidence="7" id="KW-1185">Reference proteome</keyword>
<evidence type="ECO:0000313" key="7">
    <source>
        <dbReference type="Proteomes" id="UP000031189"/>
    </source>
</evidence>
<dbReference type="PROSITE" id="PS50893">
    <property type="entry name" value="ABC_TRANSPORTER_2"/>
    <property type="match status" value="1"/>
</dbReference>
<reference evidence="6 7" key="1">
    <citation type="submission" date="2014-12" db="EMBL/GenBank/DDBJ databases">
        <title>Draft genome sequence of Terrisporobacter sp. 08-306576, isolated from the blood culture of a bacteremia patient.</title>
        <authorList>
            <person name="Lund L.C."/>
            <person name="Sydenham T.V."/>
            <person name="Hogh S.V."/>
            <person name="Skov M.N."/>
            <person name="Kemp M."/>
            <person name="Justesen U.S."/>
        </authorList>
    </citation>
    <scope>NUCLEOTIDE SEQUENCE [LARGE SCALE GENOMIC DNA]</scope>
    <source>
        <strain evidence="6 7">08-306576</strain>
    </source>
</reference>
<sequence length="247" mass="28038">MSLRIENINFEYKTKHILNDVCLDAEYGNVVSIIGPNGSGKTTFIKCINKILKPKKGSIKLNEKNLYLMKQQDIAKKIAYVPQMTNDFFSGTVMDLVIMGRKPYINWNISEEDIKIVLDILDSMGILHLADKFYSELSGGQKQKVLIARALAQDTDIYLLDEPISFLDIKNQIEVMKMARNLAQKGKIVIIVVHDLNMAMKYSDKILLLEDGYVISQGKPKEVLTESNIKKVYDVDVDIRGDYIVSI</sequence>
<dbReference type="SMART" id="SM00382">
    <property type="entry name" value="AAA"/>
    <property type="match status" value="1"/>
</dbReference>
<dbReference type="OrthoDB" id="9799337at2"/>
<dbReference type="PANTHER" id="PTHR42734">
    <property type="entry name" value="METAL TRANSPORT SYSTEM ATP-BINDING PROTEIN TM_0124-RELATED"/>
    <property type="match status" value="1"/>
</dbReference>
<keyword evidence="3" id="KW-0547">Nucleotide-binding</keyword>
<dbReference type="Gene3D" id="3.40.50.300">
    <property type="entry name" value="P-loop containing nucleotide triphosphate hydrolases"/>
    <property type="match status" value="1"/>
</dbReference>
<dbReference type="Proteomes" id="UP000031189">
    <property type="component" value="Unassembled WGS sequence"/>
</dbReference>
<protein>
    <recommendedName>
        <fullName evidence="5">ABC transporter domain-containing protein</fullName>
    </recommendedName>
</protein>
<dbReference type="CDD" id="cd03214">
    <property type="entry name" value="ABC_Iron-Siderophores_B12_Hemin"/>
    <property type="match status" value="1"/>
</dbReference>
<comment type="similarity">
    <text evidence="1">Belongs to the ABC transporter superfamily.</text>
</comment>
<evidence type="ECO:0000256" key="1">
    <source>
        <dbReference type="ARBA" id="ARBA00005417"/>
    </source>
</evidence>
<keyword evidence="4" id="KW-0067">ATP-binding</keyword>
<dbReference type="InterPro" id="IPR027417">
    <property type="entry name" value="P-loop_NTPase"/>
</dbReference>
<dbReference type="InterPro" id="IPR003593">
    <property type="entry name" value="AAA+_ATPase"/>
</dbReference>
<dbReference type="InterPro" id="IPR017871">
    <property type="entry name" value="ABC_transporter-like_CS"/>
</dbReference>
<evidence type="ECO:0000313" key="6">
    <source>
        <dbReference type="EMBL" id="KHS55868.1"/>
    </source>
</evidence>
<dbReference type="InterPro" id="IPR050153">
    <property type="entry name" value="Metal_Ion_Import_ABC"/>
</dbReference>
<dbReference type="PROSITE" id="PS00211">
    <property type="entry name" value="ABC_TRANSPORTER_1"/>
    <property type="match status" value="1"/>
</dbReference>
<dbReference type="STRING" id="1577792.QX51_16900"/>
<dbReference type="GO" id="GO:0016887">
    <property type="term" value="F:ATP hydrolysis activity"/>
    <property type="evidence" value="ECO:0007669"/>
    <property type="project" value="InterPro"/>
</dbReference>
<evidence type="ECO:0000259" key="5">
    <source>
        <dbReference type="PROSITE" id="PS50893"/>
    </source>
</evidence>
<accession>A0A0B3VSR7</accession>
<dbReference type="Pfam" id="PF00005">
    <property type="entry name" value="ABC_tran"/>
    <property type="match status" value="1"/>
</dbReference>
<dbReference type="RefSeq" id="WP_039681078.1">
    <property type="nucleotide sequence ID" value="NZ_JWHR01000135.1"/>
</dbReference>
<dbReference type="PANTHER" id="PTHR42734:SF6">
    <property type="entry name" value="MOLYBDATE IMPORT ATP-BINDING PROTEIN MOLC"/>
    <property type="match status" value="1"/>
</dbReference>
<evidence type="ECO:0000256" key="2">
    <source>
        <dbReference type="ARBA" id="ARBA00022448"/>
    </source>
</evidence>
<gene>
    <name evidence="6" type="ORF">QX51_16900</name>
</gene>
<proteinExistence type="inferred from homology"/>
<comment type="caution">
    <text evidence="6">The sequence shown here is derived from an EMBL/GenBank/DDBJ whole genome shotgun (WGS) entry which is preliminary data.</text>
</comment>